<comment type="similarity">
    <text evidence="1">Belongs to the PstS family.</text>
</comment>
<dbReference type="RefSeq" id="XP_002958160.1">
    <property type="nucleotide sequence ID" value="XM_002958114.1"/>
</dbReference>
<evidence type="ECO:0000259" key="3">
    <source>
        <dbReference type="Pfam" id="PF12849"/>
    </source>
</evidence>
<dbReference type="SUPFAM" id="SSF53850">
    <property type="entry name" value="Periplasmic binding protein-like II"/>
    <property type="match status" value="2"/>
</dbReference>
<feature type="domain" description="PBP" evidence="3">
    <location>
        <begin position="336"/>
        <end position="618"/>
    </location>
</feature>
<dbReference type="AlphaFoldDB" id="D8UHJ6"/>
<feature type="transmembrane region" description="Helical" evidence="2">
    <location>
        <begin position="748"/>
        <end position="770"/>
    </location>
</feature>
<dbReference type="KEGG" id="vcn:VOLCADRAFT_99334"/>
<dbReference type="eggNOG" id="ENOG502RXVU">
    <property type="taxonomic scope" value="Eukaryota"/>
</dbReference>
<gene>
    <name evidence="4" type="ORF">VOLCADRAFT_99334</name>
</gene>
<sequence>MGVPLRVFYRNTSSSSATSSIAADTRAQRFTDGLQFAISEQPLTSAQRSNFSSTGVTGDSLHIPLFINSYGLFYNIPGNQATSLNMTACLAARILKGAASVSKITILVESATSGATSAVLGWLATACPSLPVTYDSIRTDVVLVGADMIHKLLSTPFSFGWMPASAGRAASLPEFALETSTPGQFVVCGASNTTALWDALVAVVPTTLTGDYSSVSVSALPASGVAPILTLTYLITRSNWSYSPAEAQRGEAVKALAIFFHTVAVTGATGAGSSSSSSSSSGGGEGMLSQFGLLSLGSTVTAAIRAASSGAFITGRGAVPYVFADSNGPNEMRARSTSPMHLVYRATGSGSGQNEVVAKANGYQAIVDFGISDTPMPDALYTDLTANGKVAMVHIPVLLAPMNFFVNIPESVLPSRQLRLSPCTLAKIMQHQADILSWSHTDIAADNNGFTLPDQLITVFYRQFSSGTTAVITAYLTATCPTWRLGSGSLLSIWPATFKPAANALNMSTSVFSTPWSIGYMDAANGLDLNLVEVAIQNKEGNFVTTQTGDVPGAASALFKSDAWPKDPLQSFSAVSVLNQPGATTFPIVAMPFMFVRTDLTNRGDAGALLQSFLTFLLGDWAQHVIAPAAGFSPLPAEVRQYTTERALPLLQIDTRAKMWTFESGSVLPAGKGSADYVISSFAGSFENTNAAAFADFYKAYYLLQNKATARAANASATSATSINASALLSYIPANLKDQLQRMDRQIAVLQIIAITGICFGILGLILAIFSSCRIFVHSTLWGGIVGGSAGVVHPTSMINMGGGSVRKQKSSGNMSETSLHDMAMAAEI</sequence>
<keyword evidence="2" id="KW-0472">Membrane</keyword>
<dbReference type="InterPro" id="IPR024370">
    <property type="entry name" value="PBP_domain"/>
</dbReference>
<protein>
    <recommendedName>
        <fullName evidence="3">PBP domain-containing protein</fullName>
    </recommendedName>
</protein>
<accession>D8UHJ6</accession>
<evidence type="ECO:0000256" key="2">
    <source>
        <dbReference type="SAM" id="Phobius"/>
    </source>
</evidence>
<dbReference type="InParanoid" id="D8UHJ6"/>
<dbReference type="Pfam" id="PF12849">
    <property type="entry name" value="PBP_like_2"/>
    <property type="match status" value="1"/>
</dbReference>
<keyword evidence="5" id="KW-1185">Reference proteome</keyword>
<dbReference type="Proteomes" id="UP000001058">
    <property type="component" value="Unassembled WGS sequence"/>
</dbReference>
<dbReference type="OrthoDB" id="511982at2759"/>
<keyword evidence="2" id="KW-0812">Transmembrane</keyword>
<evidence type="ECO:0000313" key="5">
    <source>
        <dbReference type="Proteomes" id="UP000001058"/>
    </source>
</evidence>
<evidence type="ECO:0000313" key="4">
    <source>
        <dbReference type="EMBL" id="EFJ40785.1"/>
    </source>
</evidence>
<reference evidence="4 5" key="1">
    <citation type="journal article" date="2010" name="Science">
        <title>Genomic analysis of organismal complexity in the multicellular green alga Volvox carteri.</title>
        <authorList>
            <person name="Prochnik S.E."/>
            <person name="Umen J."/>
            <person name="Nedelcu A.M."/>
            <person name="Hallmann A."/>
            <person name="Miller S.M."/>
            <person name="Nishii I."/>
            <person name="Ferris P."/>
            <person name="Kuo A."/>
            <person name="Mitros T."/>
            <person name="Fritz-Laylin L.K."/>
            <person name="Hellsten U."/>
            <person name="Chapman J."/>
            <person name="Simakov O."/>
            <person name="Rensing S.A."/>
            <person name="Terry A."/>
            <person name="Pangilinan J."/>
            <person name="Kapitonov V."/>
            <person name="Jurka J."/>
            <person name="Salamov A."/>
            <person name="Shapiro H."/>
            <person name="Schmutz J."/>
            <person name="Grimwood J."/>
            <person name="Lindquist E."/>
            <person name="Lucas S."/>
            <person name="Grigoriev I.V."/>
            <person name="Schmitt R."/>
            <person name="Kirk D."/>
            <person name="Rokhsar D.S."/>
        </authorList>
    </citation>
    <scope>NUCLEOTIDE SEQUENCE [LARGE SCALE GENOMIC DNA]</scope>
    <source>
        <strain evidence="5">f. Nagariensis / Eve</strain>
    </source>
</reference>
<dbReference type="EMBL" id="GL378407">
    <property type="protein sequence ID" value="EFJ40785.1"/>
    <property type="molecule type" value="Genomic_DNA"/>
</dbReference>
<dbReference type="PANTHER" id="PTHR42996:SF1">
    <property type="entry name" value="PHOSPHATE-BINDING PROTEIN PSTS"/>
    <property type="match status" value="1"/>
</dbReference>
<evidence type="ECO:0000256" key="1">
    <source>
        <dbReference type="ARBA" id="ARBA00008725"/>
    </source>
</evidence>
<dbReference type="Gene3D" id="3.40.190.10">
    <property type="entry name" value="Periplasmic binding protein-like II"/>
    <property type="match status" value="4"/>
</dbReference>
<name>D8UHJ6_VOLCA</name>
<proteinExistence type="inferred from homology"/>
<dbReference type="GeneID" id="9623257"/>
<organism evidence="5">
    <name type="scientific">Volvox carteri f. nagariensis</name>
    <dbReference type="NCBI Taxonomy" id="3068"/>
    <lineage>
        <taxon>Eukaryota</taxon>
        <taxon>Viridiplantae</taxon>
        <taxon>Chlorophyta</taxon>
        <taxon>core chlorophytes</taxon>
        <taxon>Chlorophyceae</taxon>
        <taxon>CS clade</taxon>
        <taxon>Chlamydomonadales</taxon>
        <taxon>Volvocaceae</taxon>
        <taxon>Volvox</taxon>
    </lineage>
</organism>
<dbReference type="PANTHER" id="PTHR42996">
    <property type="entry name" value="PHOSPHATE-BINDING PROTEIN PSTS"/>
    <property type="match status" value="1"/>
</dbReference>
<dbReference type="InterPro" id="IPR050962">
    <property type="entry name" value="Phosphate-bind_PstS"/>
</dbReference>
<keyword evidence="2" id="KW-1133">Transmembrane helix</keyword>